<protein>
    <submittedName>
        <fullName evidence="2">Phosphopantetheine attachment site</fullName>
    </submittedName>
</protein>
<dbReference type="Proteomes" id="UP000198253">
    <property type="component" value="Chromosome I"/>
</dbReference>
<dbReference type="Gene3D" id="1.10.1200.10">
    <property type="entry name" value="ACP-like"/>
    <property type="match status" value="1"/>
</dbReference>
<dbReference type="AlphaFoldDB" id="A0A1C4ZT14"/>
<feature type="domain" description="Carrier" evidence="1">
    <location>
        <begin position="10"/>
        <end position="88"/>
    </location>
</feature>
<dbReference type="EMBL" id="LT607413">
    <property type="protein sequence ID" value="SCF36098.1"/>
    <property type="molecule type" value="Genomic_DNA"/>
</dbReference>
<keyword evidence="3" id="KW-1185">Reference proteome</keyword>
<reference evidence="3" key="1">
    <citation type="submission" date="2016-06" db="EMBL/GenBank/DDBJ databases">
        <authorList>
            <person name="Varghese N."/>
            <person name="Submissions Spin"/>
        </authorList>
    </citation>
    <scope>NUCLEOTIDE SEQUENCE [LARGE SCALE GENOMIC DNA]</scope>
    <source>
        <strain evidence="3">DSM 43816</strain>
    </source>
</reference>
<name>A0A1C4ZT14_MICEC</name>
<sequence>MSLELDEQVAGQHDPEPVIREYLETEFGDRSLGRTDDIFTLGYVNSLFALELVTFIERTFAIVLEIEDLDLANFRSIASMTDLVDAKRRSRADAPESRP</sequence>
<dbReference type="InterPro" id="IPR009081">
    <property type="entry name" value="PP-bd_ACP"/>
</dbReference>
<evidence type="ECO:0000313" key="3">
    <source>
        <dbReference type="Proteomes" id="UP000198253"/>
    </source>
</evidence>
<dbReference type="Pfam" id="PF00550">
    <property type="entry name" value="PP-binding"/>
    <property type="match status" value="1"/>
</dbReference>
<evidence type="ECO:0000313" key="2">
    <source>
        <dbReference type="EMBL" id="SCF36098.1"/>
    </source>
</evidence>
<dbReference type="InParanoid" id="A0A1C4ZT14"/>
<dbReference type="SUPFAM" id="SSF47336">
    <property type="entry name" value="ACP-like"/>
    <property type="match status" value="1"/>
</dbReference>
<organism evidence="2 3">
    <name type="scientific">Micromonospora echinospora</name>
    <name type="common">Micromonospora purpurea</name>
    <dbReference type="NCBI Taxonomy" id="1877"/>
    <lineage>
        <taxon>Bacteria</taxon>
        <taxon>Bacillati</taxon>
        <taxon>Actinomycetota</taxon>
        <taxon>Actinomycetes</taxon>
        <taxon>Micromonosporales</taxon>
        <taxon>Micromonosporaceae</taxon>
        <taxon>Micromonospora</taxon>
    </lineage>
</organism>
<accession>A0A1C4ZT14</accession>
<dbReference type="InterPro" id="IPR036736">
    <property type="entry name" value="ACP-like_sf"/>
</dbReference>
<dbReference type="PROSITE" id="PS50075">
    <property type="entry name" value="CARRIER"/>
    <property type="match status" value="1"/>
</dbReference>
<gene>
    <name evidence="2" type="ORF">GA0070618_5731</name>
</gene>
<proteinExistence type="predicted"/>
<evidence type="ECO:0000259" key="1">
    <source>
        <dbReference type="PROSITE" id="PS50075"/>
    </source>
</evidence>